<evidence type="ECO:0000313" key="2">
    <source>
        <dbReference type="Proteomes" id="UP000015927"/>
    </source>
</evidence>
<evidence type="ECO:0000313" key="1">
    <source>
        <dbReference type="EMBL" id="EEQ64770.1"/>
    </source>
</evidence>
<dbReference type="Proteomes" id="UP000015927">
    <property type="component" value="Chromosome"/>
</dbReference>
<dbReference type="RefSeq" id="WP_003658041.1">
    <property type="nucleotide sequence ID" value="NC_022112.1"/>
</dbReference>
<protein>
    <submittedName>
        <fullName evidence="1">Uncharacterized protein</fullName>
    </submittedName>
</protein>
<dbReference type="EMBL" id="CP002391">
    <property type="protein sequence ID" value="EEQ64770.1"/>
    <property type="molecule type" value="Genomic_DNA"/>
</dbReference>
<reference evidence="1 2" key="1">
    <citation type="submission" date="2010-12" db="EMBL/GenBank/DDBJ databases">
        <title>The Genome Sequence of Lactobacillus paracasei subsp. paracasei strain 8700:2.</title>
        <authorList>
            <consortium name="The Broad Institute Genome Sequencing Platform"/>
            <person name="Ward D."/>
            <person name="Earl A."/>
            <person name="Feldgarden M."/>
            <person name="Young S.K."/>
            <person name="Gargeya S."/>
            <person name="Zeng Q."/>
            <person name="Alvarado L."/>
            <person name="Berlin A."/>
            <person name="Bochicchio J."/>
            <person name="Chapman S.B."/>
            <person name="Chen Z."/>
            <person name="Freedman E."/>
            <person name="Gellesch M."/>
            <person name="Goldberg J."/>
            <person name="Griggs A."/>
            <person name="Gujja S."/>
            <person name="Heilman E."/>
            <person name="Heiman D."/>
            <person name="Howarth C."/>
            <person name="Mehta T."/>
            <person name="Neiman D."/>
            <person name="Pearson M."/>
            <person name="Roberts A."/>
            <person name="Saif S."/>
            <person name="Shea T."/>
            <person name="Shenoy N."/>
            <person name="Sisk P."/>
            <person name="Stolte C."/>
            <person name="Sykes S."/>
            <person name="White J."/>
            <person name="Yandava C."/>
            <person name="Saulnier D."/>
            <person name="Haas B."/>
            <person name="Nusbaum C."/>
            <person name="Birren B."/>
        </authorList>
    </citation>
    <scope>NUCLEOTIDE SEQUENCE [LARGE SCALE GENOMIC DNA]</scope>
    <source>
        <strain evidence="1 2">8700:2</strain>
    </source>
</reference>
<organism evidence="1 2">
    <name type="scientific">Lacticaseibacillus paracasei subsp. paracasei 8700:2</name>
    <dbReference type="NCBI Taxonomy" id="537973"/>
    <lineage>
        <taxon>Bacteria</taxon>
        <taxon>Bacillati</taxon>
        <taxon>Bacillota</taxon>
        <taxon>Bacilli</taxon>
        <taxon>Lactobacillales</taxon>
        <taxon>Lactobacillaceae</taxon>
        <taxon>Lacticaseibacillus</taxon>
    </lineage>
</organism>
<dbReference type="KEGG" id="lpi:LBPG_00219"/>
<sequence>MKVTAAFALPNQYCEGNRELYALAMVTHGYYVDGDKENARKYTIMLCDYAREVFNIPNLMIVEWEPSNDIVLIVFDGTPDGYCHTAYDIGYHHLPEEYKAKDGQYSIPFIRSQKDLDDTLAHIHSMNILHKLEDEK</sequence>
<accession>A0A826HMP7</accession>
<name>A0A826HMP7_LACPA</name>
<proteinExistence type="predicted"/>
<dbReference type="AlphaFoldDB" id="A0A826HMP7"/>
<dbReference type="GeneID" id="57089687"/>
<gene>
    <name evidence="1" type="ORF">LBPG_00219</name>
</gene>